<dbReference type="GO" id="GO:0003690">
    <property type="term" value="F:double-stranded DNA binding"/>
    <property type="evidence" value="ECO:0007669"/>
    <property type="project" value="TreeGrafter"/>
</dbReference>
<dbReference type="GO" id="GO:0006310">
    <property type="term" value="P:DNA recombination"/>
    <property type="evidence" value="ECO:0007669"/>
    <property type="project" value="UniProtKB-KW"/>
</dbReference>
<dbReference type="RefSeq" id="WP_184585613.1">
    <property type="nucleotide sequence ID" value="NZ_JACHLI010000001.1"/>
</dbReference>
<evidence type="ECO:0000256" key="4">
    <source>
        <dbReference type="ARBA" id="ARBA00022490"/>
    </source>
</evidence>
<dbReference type="GO" id="GO:0043590">
    <property type="term" value="C:bacterial nucleoid"/>
    <property type="evidence" value="ECO:0007669"/>
    <property type="project" value="TreeGrafter"/>
</dbReference>
<reference evidence="6 7" key="1">
    <citation type="submission" date="2020-08" db="EMBL/GenBank/DDBJ databases">
        <title>Functional genomics of gut bacteria from endangered species of beetles.</title>
        <authorList>
            <person name="Carlos-Shanley C."/>
        </authorList>
    </citation>
    <scope>NUCLEOTIDE SEQUENCE [LARGE SCALE GENOMIC DNA]</scope>
    <source>
        <strain evidence="6 7">S00179</strain>
    </source>
</reference>
<evidence type="ECO:0000256" key="5">
    <source>
        <dbReference type="ARBA" id="ARBA00023172"/>
    </source>
</evidence>
<evidence type="ECO:0000313" key="7">
    <source>
        <dbReference type="Proteomes" id="UP000566995"/>
    </source>
</evidence>
<dbReference type="Pfam" id="PF04381">
    <property type="entry name" value="RdgC"/>
    <property type="match status" value="1"/>
</dbReference>
<dbReference type="PANTHER" id="PTHR38103">
    <property type="entry name" value="RECOMBINATION-ASSOCIATED PROTEIN RDGC"/>
    <property type="match status" value="1"/>
</dbReference>
<comment type="similarity">
    <text evidence="2">Belongs to the RdgC family.</text>
</comment>
<keyword evidence="4" id="KW-0963">Cytoplasm</keyword>
<comment type="caution">
    <text evidence="6">The sequence shown here is derived from an EMBL/GenBank/DDBJ whole genome shotgun (WGS) entry which is preliminary data.</text>
</comment>
<name>A0A7W7KFJ2_PSENT</name>
<sequence>MKFSNINAYRIDPIDVEAFQEHLESKAFQPIRDKQHETQGFAQIFGLEQRVFEQNKCFLFCLRTETRRADPGAVKTELDKRIQILKLERGGEKIKSSERRDIKEEITKRLTDQAAPRAKDLWAYIDNINKLLIIDTGSAKNADVMVSAIRDGMSSNVIYPMRPQHNVKTCITTWMQHAQMPKDLLFGDSCILERDGSQIKYNKNDLDDERLREYLTEGYVISQIKLQHDKKVDFSLTEDFVFKGFKLTDAAFEDHDAGTGEPLELLAADMILISKYVSELLTTMVENLGGELEH</sequence>
<comment type="subcellular location">
    <subcellularLocation>
        <location evidence="1">Cytoplasm</location>
        <location evidence="1">Nucleoid</location>
    </subcellularLocation>
</comment>
<accession>A0A7W7KFJ2</accession>
<proteinExistence type="inferred from homology"/>
<gene>
    <name evidence="6" type="ORF">HNP46_000154</name>
</gene>
<organism evidence="6 7">
    <name type="scientific">Pseudomonas nitroreducens</name>
    <dbReference type="NCBI Taxonomy" id="46680"/>
    <lineage>
        <taxon>Bacteria</taxon>
        <taxon>Pseudomonadati</taxon>
        <taxon>Pseudomonadota</taxon>
        <taxon>Gammaproteobacteria</taxon>
        <taxon>Pseudomonadales</taxon>
        <taxon>Pseudomonadaceae</taxon>
        <taxon>Pseudomonas</taxon>
    </lineage>
</organism>
<evidence type="ECO:0000256" key="1">
    <source>
        <dbReference type="ARBA" id="ARBA00004453"/>
    </source>
</evidence>
<dbReference type="InterPro" id="IPR007476">
    <property type="entry name" value="RdgC"/>
</dbReference>
<evidence type="ECO:0000256" key="3">
    <source>
        <dbReference type="ARBA" id="ARBA00022296"/>
    </source>
</evidence>
<dbReference type="GO" id="GO:0000018">
    <property type="term" value="P:regulation of DNA recombination"/>
    <property type="evidence" value="ECO:0007669"/>
    <property type="project" value="TreeGrafter"/>
</dbReference>
<protein>
    <recommendedName>
        <fullName evidence="3">Recombination-associated protein RdgC</fullName>
    </recommendedName>
</protein>
<dbReference type="PANTHER" id="PTHR38103:SF1">
    <property type="entry name" value="RECOMBINATION-ASSOCIATED PROTEIN RDGC"/>
    <property type="match status" value="1"/>
</dbReference>
<evidence type="ECO:0000313" key="6">
    <source>
        <dbReference type="EMBL" id="MBB4861343.1"/>
    </source>
</evidence>
<evidence type="ECO:0000256" key="2">
    <source>
        <dbReference type="ARBA" id="ARBA00008657"/>
    </source>
</evidence>
<dbReference type="EMBL" id="JACHLI010000001">
    <property type="protein sequence ID" value="MBB4861343.1"/>
    <property type="molecule type" value="Genomic_DNA"/>
</dbReference>
<keyword evidence="5" id="KW-0233">DNA recombination</keyword>
<dbReference type="AlphaFoldDB" id="A0A7W7KFJ2"/>
<dbReference type="Proteomes" id="UP000566995">
    <property type="component" value="Unassembled WGS sequence"/>
</dbReference>